<dbReference type="Gene3D" id="3.30.450.20">
    <property type="entry name" value="PAS domain"/>
    <property type="match status" value="2"/>
</dbReference>
<keyword evidence="7" id="KW-1185">Reference proteome</keyword>
<dbReference type="NCBIfam" id="TIGR00229">
    <property type="entry name" value="sensory_box"/>
    <property type="match status" value="2"/>
</dbReference>
<dbReference type="CDD" id="cd00130">
    <property type="entry name" value="PAS"/>
    <property type="match status" value="2"/>
</dbReference>
<dbReference type="EnsemblProtists" id="EOD37351">
    <property type="protein sequence ID" value="EOD37351"/>
    <property type="gene ID" value="EMIHUDRAFT_313274"/>
</dbReference>
<organism evidence="6 7">
    <name type="scientific">Emiliania huxleyi (strain CCMP1516)</name>
    <dbReference type="NCBI Taxonomy" id="280463"/>
    <lineage>
        <taxon>Eukaryota</taxon>
        <taxon>Haptista</taxon>
        <taxon>Haptophyta</taxon>
        <taxon>Prymnesiophyceae</taxon>
        <taxon>Isochrysidales</taxon>
        <taxon>Noelaerhabdaceae</taxon>
        <taxon>Emiliania</taxon>
    </lineage>
</organism>
<dbReference type="PROSITE" id="PS50113">
    <property type="entry name" value="PAC"/>
    <property type="match status" value="1"/>
</dbReference>
<dbReference type="RefSeq" id="XP_005789780.1">
    <property type="nucleotide sequence ID" value="XM_005789723.1"/>
</dbReference>
<protein>
    <recommendedName>
        <fullName evidence="8">LOV domain-containing protein</fullName>
    </recommendedName>
</protein>
<dbReference type="AlphaFoldDB" id="A0A0D3KNL6"/>
<dbReference type="InterPro" id="IPR000700">
    <property type="entry name" value="PAS-assoc_C"/>
</dbReference>
<evidence type="ECO:0000259" key="5">
    <source>
        <dbReference type="PROSITE" id="PS50113"/>
    </source>
</evidence>
<dbReference type="GeneID" id="17282621"/>
<dbReference type="PaxDb" id="2903-EOD37351"/>
<dbReference type="SMART" id="SM00091">
    <property type="entry name" value="PAS"/>
    <property type="match status" value="2"/>
</dbReference>
<reference evidence="6" key="2">
    <citation type="submission" date="2024-10" db="UniProtKB">
        <authorList>
            <consortium name="EnsemblProtists"/>
        </authorList>
    </citation>
    <scope>IDENTIFICATION</scope>
</reference>
<evidence type="ECO:0000313" key="6">
    <source>
        <dbReference type="EnsemblProtists" id="EOD37351"/>
    </source>
</evidence>
<keyword evidence="1" id="KW-0285">Flavoprotein</keyword>
<evidence type="ECO:0008006" key="8">
    <source>
        <dbReference type="Google" id="ProtNLM"/>
    </source>
</evidence>
<feature type="domain" description="PAS" evidence="4">
    <location>
        <begin position="1"/>
        <end position="47"/>
    </location>
</feature>
<dbReference type="PANTHER" id="PTHR47429:SF2">
    <property type="entry name" value="PROTEIN TWIN LOV 1"/>
    <property type="match status" value="1"/>
</dbReference>
<dbReference type="InterPro" id="IPR001610">
    <property type="entry name" value="PAC"/>
</dbReference>
<accession>A0A0D3KNL6</accession>
<evidence type="ECO:0000256" key="1">
    <source>
        <dbReference type="ARBA" id="ARBA00022630"/>
    </source>
</evidence>
<dbReference type="InterPro" id="IPR035965">
    <property type="entry name" value="PAS-like_dom_sf"/>
</dbReference>
<name>A0A0D3KNL6_EMIH1</name>
<dbReference type="Proteomes" id="UP000013827">
    <property type="component" value="Unassembled WGS sequence"/>
</dbReference>
<dbReference type="eggNOG" id="ENOG502QPPH">
    <property type="taxonomic scope" value="Eukaryota"/>
</dbReference>
<evidence type="ECO:0000256" key="3">
    <source>
        <dbReference type="ARBA" id="ARBA00022991"/>
    </source>
</evidence>
<dbReference type="HOGENOM" id="CLU_848857_0_0_1"/>
<dbReference type="SMART" id="SM00086">
    <property type="entry name" value="PAC"/>
    <property type="match status" value="2"/>
</dbReference>
<keyword evidence="2" id="KW-0288">FMN</keyword>
<evidence type="ECO:0000259" key="4">
    <source>
        <dbReference type="PROSITE" id="PS50112"/>
    </source>
</evidence>
<dbReference type="SUPFAM" id="SSF55785">
    <property type="entry name" value="PYP-like sensor domain (PAS domain)"/>
    <property type="match status" value="2"/>
</dbReference>
<reference evidence="7" key="1">
    <citation type="journal article" date="2013" name="Nature">
        <title>Pan genome of the phytoplankton Emiliania underpins its global distribution.</title>
        <authorList>
            <person name="Read B.A."/>
            <person name="Kegel J."/>
            <person name="Klute M.J."/>
            <person name="Kuo A."/>
            <person name="Lefebvre S.C."/>
            <person name="Maumus F."/>
            <person name="Mayer C."/>
            <person name="Miller J."/>
            <person name="Monier A."/>
            <person name="Salamov A."/>
            <person name="Young J."/>
            <person name="Aguilar M."/>
            <person name="Claverie J.M."/>
            <person name="Frickenhaus S."/>
            <person name="Gonzalez K."/>
            <person name="Herman E.K."/>
            <person name="Lin Y.C."/>
            <person name="Napier J."/>
            <person name="Ogata H."/>
            <person name="Sarno A.F."/>
            <person name="Shmutz J."/>
            <person name="Schroeder D."/>
            <person name="de Vargas C."/>
            <person name="Verret F."/>
            <person name="von Dassow P."/>
            <person name="Valentin K."/>
            <person name="Van de Peer Y."/>
            <person name="Wheeler G."/>
            <person name="Dacks J.B."/>
            <person name="Delwiche C.F."/>
            <person name="Dyhrman S.T."/>
            <person name="Glockner G."/>
            <person name="John U."/>
            <person name="Richards T."/>
            <person name="Worden A.Z."/>
            <person name="Zhang X."/>
            <person name="Grigoriev I.V."/>
            <person name="Allen A.E."/>
            <person name="Bidle K."/>
            <person name="Borodovsky M."/>
            <person name="Bowler C."/>
            <person name="Brownlee C."/>
            <person name="Cock J.M."/>
            <person name="Elias M."/>
            <person name="Gladyshev V.N."/>
            <person name="Groth M."/>
            <person name="Guda C."/>
            <person name="Hadaegh A."/>
            <person name="Iglesias-Rodriguez M.D."/>
            <person name="Jenkins J."/>
            <person name="Jones B.M."/>
            <person name="Lawson T."/>
            <person name="Leese F."/>
            <person name="Lindquist E."/>
            <person name="Lobanov A."/>
            <person name="Lomsadze A."/>
            <person name="Malik S.B."/>
            <person name="Marsh M.E."/>
            <person name="Mackinder L."/>
            <person name="Mock T."/>
            <person name="Mueller-Roeber B."/>
            <person name="Pagarete A."/>
            <person name="Parker M."/>
            <person name="Probert I."/>
            <person name="Quesneville H."/>
            <person name="Raines C."/>
            <person name="Rensing S.A."/>
            <person name="Riano-Pachon D.M."/>
            <person name="Richier S."/>
            <person name="Rokitta S."/>
            <person name="Shiraiwa Y."/>
            <person name="Soanes D.M."/>
            <person name="van der Giezen M."/>
            <person name="Wahlund T.M."/>
            <person name="Williams B."/>
            <person name="Wilson W."/>
            <person name="Wolfe G."/>
            <person name="Wurch L.L."/>
        </authorList>
    </citation>
    <scope>NUCLEOTIDE SEQUENCE</scope>
</reference>
<evidence type="ECO:0000313" key="7">
    <source>
        <dbReference type="Proteomes" id="UP000013827"/>
    </source>
</evidence>
<dbReference type="GO" id="GO:0005634">
    <property type="term" value="C:nucleus"/>
    <property type="evidence" value="ECO:0007669"/>
    <property type="project" value="TreeGrafter"/>
</dbReference>
<dbReference type="PANTHER" id="PTHR47429">
    <property type="entry name" value="PROTEIN TWIN LOV 1"/>
    <property type="match status" value="1"/>
</dbReference>
<feature type="domain" description="PAS" evidence="4">
    <location>
        <begin position="217"/>
        <end position="263"/>
    </location>
</feature>
<dbReference type="KEGG" id="ehx:EMIHUDRAFT_313274"/>
<sequence>MLAEATEALPHAIIVADMHAPGARIVAANEAFAQLTGHAREDVIGRNCRFMQGPQTEQDAVRRVVESVRCARQGQVELTNYKADGTAFRNLLSLQPVHDSNGVYRYSIGVLSDAATLDEGGREEVERLRRLLPTQHYFGSSVVPPRPLVVETLMRESEAMHQKLVSNDAREGRGVRFGGWANIPSDVAEWHASMTAGADGCPFGVSISDPKQPGNPLVYINAAFTKMTGYRGDEALGRNCRFLQGPDSETGAVEVIKESVRQASRCCVRITNYRKSGGVFQNLLVIQPVLDSTGELCACVGLQLELDSKLACEAFHNSF</sequence>
<proteinExistence type="predicted"/>
<dbReference type="InterPro" id="IPR000014">
    <property type="entry name" value="PAS"/>
</dbReference>
<keyword evidence="3" id="KW-0157">Chromophore</keyword>
<dbReference type="STRING" id="2903.R1FP13"/>
<dbReference type="Pfam" id="PF13426">
    <property type="entry name" value="PAS_9"/>
    <property type="match status" value="2"/>
</dbReference>
<feature type="domain" description="PAC" evidence="5">
    <location>
        <begin position="72"/>
        <end position="126"/>
    </location>
</feature>
<evidence type="ECO:0000256" key="2">
    <source>
        <dbReference type="ARBA" id="ARBA00022643"/>
    </source>
</evidence>
<dbReference type="PROSITE" id="PS50112">
    <property type="entry name" value="PAS"/>
    <property type="match status" value="2"/>
</dbReference>